<feature type="binding site" evidence="3">
    <location>
        <position position="206"/>
    </location>
    <ligand>
        <name>Mn(2+)</name>
        <dbReference type="ChEBI" id="CHEBI:29035"/>
        <label>1</label>
    </ligand>
</feature>
<feature type="chain" id="PRO_5001702421" evidence="5">
    <location>
        <begin position="19"/>
        <end position="390"/>
    </location>
</feature>
<keyword evidence="1 3" id="KW-0479">Metal-binding</keyword>
<dbReference type="SUPFAM" id="SSF52768">
    <property type="entry name" value="Arginase/deacetylase"/>
    <property type="match status" value="1"/>
</dbReference>
<dbReference type="PIRSF" id="PIRSF036979">
    <property type="entry name" value="Arginase"/>
    <property type="match status" value="1"/>
</dbReference>
<dbReference type="PANTHER" id="PTHR11358">
    <property type="entry name" value="ARGINASE/AGMATINASE"/>
    <property type="match status" value="1"/>
</dbReference>
<reference evidence="6 7" key="1">
    <citation type="journal article" date="2014" name="BMC Genomics">
        <title>Genome sequencing of four Aureobasidium pullulans varieties: biotechnological potential, stress tolerance, and description of new species.</title>
        <authorList>
            <person name="Gostin Ar C."/>
            <person name="Ohm R.A."/>
            <person name="Kogej T."/>
            <person name="Sonjak S."/>
            <person name="Turk M."/>
            <person name="Zajc J."/>
            <person name="Zalar P."/>
            <person name="Grube M."/>
            <person name="Sun H."/>
            <person name="Han J."/>
            <person name="Sharma A."/>
            <person name="Chiniquy J."/>
            <person name="Ngan C.Y."/>
            <person name="Lipzen A."/>
            <person name="Barry K."/>
            <person name="Grigoriev I.V."/>
            <person name="Gunde-Cimerman N."/>
        </authorList>
    </citation>
    <scope>NUCLEOTIDE SEQUENCE [LARGE SCALE GENOMIC DNA]</scope>
    <source>
        <strain evidence="6 7">CBS 110374</strain>
    </source>
</reference>
<protein>
    <submittedName>
        <fullName evidence="6">Agmatinase, mitochondrial</fullName>
    </submittedName>
</protein>
<name>A0A074W017_AURM1</name>
<evidence type="ECO:0000313" key="7">
    <source>
        <dbReference type="Proteomes" id="UP000030672"/>
    </source>
</evidence>
<sequence length="390" mass="42511">MIASIVSLQLLWALLALANHQIDHAAIQAQERELAKKWGRPSSFAGLVTFAHLPYTQCLNSLRHRYDVAVIGAPFDTGTTYRSGARFGPRAIRQASMRQTAYRGFNARAAINPYRSWARVLDCGDIPVTPLDNQVAMRQMSEAYAELGSRVPAFDADKASQHIDEEYAEYPKLVTLGGDHSVALPALRALHELYQKPIAVVHFDAHCDANYNHASVFWNAAQEGLLANGSCIHAGLRSRLTGTGFQDYENDVQQGFMQIEVDDIDRWGAEGIAEKIIARVGTEIPVYLSIDIDVLDVAFAPATGTPEAGGWSTRELIRILRGIEGLNVVGADIVEVAPAYDSVGEPTSIAAAQIVYEVLTSIVKRGLTAVANALVDDEQAEEQFCSGCEK</sequence>
<gene>
    <name evidence="6" type="ORF">M437DRAFT_72912</name>
</gene>
<evidence type="ECO:0000256" key="4">
    <source>
        <dbReference type="PROSITE-ProRule" id="PRU00742"/>
    </source>
</evidence>
<feature type="binding site" evidence="3">
    <location>
        <position position="204"/>
    </location>
    <ligand>
        <name>Mn(2+)</name>
        <dbReference type="ChEBI" id="CHEBI:29035"/>
        <label>1</label>
    </ligand>
</feature>
<dbReference type="HOGENOM" id="CLU_039478_1_1_1"/>
<evidence type="ECO:0000256" key="3">
    <source>
        <dbReference type="PIRSR" id="PIRSR036979-1"/>
    </source>
</evidence>
<dbReference type="PANTHER" id="PTHR11358:SF26">
    <property type="entry name" value="GUANIDINO ACID HYDROLASE, MITOCHONDRIAL"/>
    <property type="match status" value="1"/>
</dbReference>
<feature type="signal peptide" evidence="5">
    <location>
        <begin position="1"/>
        <end position="18"/>
    </location>
</feature>
<dbReference type="EMBL" id="KL584826">
    <property type="protein sequence ID" value="KEQ66098.1"/>
    <property type="molecule type" value="Genomic_DNA"/>
</dbReference>
<dbReference type="PROSITE" id="PS51409">
    <property type="entry name" value="ARGINASE_2"/>
    <property type="match status" value="1"/>
</dbReference>
<evidence type="ECO:0000256" key="1">
    <source>
        <dbReference type="ARBA" id="ARBA00022723"/>
    </source>
</evidence>
<dbReference type="CDD" id="cd11592">
    <property type="entry name" value="Agmatinase_PAH"/>
    <property type="match status" value="1"/>
</dbReference>
<dbReference type="Gene3D" id="3.40.800.10">
    <property type="entry name" value="Ureohydrolase domain"/>
    <property type="match status" value="1"/>
</dbReference>
<dbReference type="GO" id="GO:0033389">
    <property type="term" value="P:putrescine biosynthetic process from arginine, via agmatine"/>
    <property type="evidence" value="ECO:0007669"/>
    <property type="project" value="TreeGrafter"/>
</dbReference>
<keyword evidence="2" id="KW-0378">Hydrolase</keyword>
<dbReference type="InterPro" id="IPR006035">
    <property type="entry name" value="Ureohydrolase"/>
</dbReference>
<feature type="binding site" evidence="3">
    <location>
        <position position="293"/>
    </location>
    <ligand>
        <name>Mn(2+)</name>
        <dbReference type="ChEBI" id="CHEBI:29035"/>
        <label>1</label>
    </ligand>
</feature>
<comment type="cofactor">
    <cofactor evidence="3">
        <name>Mn(2+)</name>
        <dbReference type="ChEBI" id="CHEBI:29035"/>
    </cofactor>
    <text evidence="3">Binds 2 manganese ions per subunit.</text>
</comment>
<keyword evidence="5" id="KW-0732">Signal</keyword>
<feature type="binding site" evidence="3">
    <location>
        <position position="180"/>
    </location>
    <ligand>
        <name>Mn(2+)</name>
        <dbReference type="ChEBI" id="CHEBI:29035"/>
        <label>1</label>
    </ligand>
</feature>
<accession>A0A074W017</accession>
<organism evidence="6 7">
    <name type="scientific">Aureobasidium melanogenum (strain CBS 110374)</name>
    <name type="common">Aureobasidium pullulans var. melanogenum</name>
    <dbReference type="NCBI Taxonomy" id="1043003"/>
    <lineage>
        <taxon>Eukaryota</taxon>
        <taxon>Fungi</taxon>
        <taxon>Dikarya</taxon>
        <taxon>Ascomycota</taxon>
        <taxon>Pezizomycotina</taxon>
        <taxon>Dothideomycetes</taxon>
        <taxon>Dothideomycetidae</taxon>
        <taxon>Dothideales</taxon>
        <taxon>Saccotheciaceae</taxon>
        <taxon>Aureobasidium</taxon>
    </lineage>
</organism>
<dbReference type="STRING" id="1043003.A0A074W017"/>
<proteinExistence type="inferred from homology"/>
<dbReference type="Pfam" id="PF00491">
    <property type="entry name" value="Arginase"/>
    <property type="match status" value="1"/>
</dbReference>
<dbReference type="GO" id="GO:0008783">
    <property type="term" value="F:agmatinase activity"/>
    <property type="evidence" value="ECO:0007669"/>
    <property type="project" value="TreeGrafter"/>
</dbReference>
<dbReference type="FunFam" id="3.40.800.10:FF:000014">
    <property type="entry name" value="Arginase family protein"/>
    <property type="match status" value="1"/>
</dbReference>
<evidence type="ECO:0000256" key="5">
    <source>
        <dbReference type="SAM" id="SignalP"/>
    </source>
</evidence>
<dbReference type="GeneID" id="63919304"/>
<keyword evidence="3" id="KW-0464">Manganese</keyword>
<dbReference type="RefSeq" id="XP_040883121.1">
    <property type="nucleotide sequence ID" value="XM_041025931.1"/>
</dbReference>
<dbReference type="AlphaFoldDB" id="A0A074W017"/>
<comment type="similarity">
    <text evidence="4">Belongs to the arginase family.</text>
</comment>
<dbReference type="GO" id="GO:0046872">
    <property type="term" value="F:metal ion binding"/>
    <property type="evidence" value="ECO:0007669"/>
    <property type="project" value="UniProtKB-KW"/>
</dbReference>
<keyword evidence="7" id="KW-1185">Reference proteome</keyword>
<evidence type="ECO:0000313" key="6">
    <source>
        <dbReference type="EMBL" id="KEQ66098.1"/>
    </source>
</evidence>
<dbReference type="InterPro" id="IPR023696">
    <property type="entry name" value="Ureohydrolase_dom_sf"/>
</dbReference>
<dbReference type="Proteomes" id="UP000030672">
    <property type="component" value="Unassembled WGS sequence"/>
</dbReference>
<evidence type="ECO:0000256" key="2">
    <source>
        <dbReference type="ARBA" id="ARBA00022801"/>
    </source>
</evidence>
<feature type="binding site" evidence="3">
    <location>
        <position position="208"/>
    </location>
    <ligand>
        <name>Mn(2+)</name>
        <dbReference type="ChEBI" id="CHEBI:29035"/>
        <label>1</label>
    </ligand>
</feature>
<feature type="binding site" evidence="3">
    <location>
        <position position="291"/>
    </location>
    <ligand>
        <name>Mn(2+)</name>
        <dbReference type="ChEBI" id="CHEBI:29035"/>
        <label>1</label>
    </ligand>
</feature>